<dbReference type="KEGG" id="ngr:NAEGRDRAFT_68625"/>
<evidence type="ECO:0000256" key="2">
    <source>
        <dbReference type="SAM" id="Phobius"/>
    </source>
</evidence>
<dbReference type="GeneID" id="8853361"/>
<feature type="transmembrane region" description="Helical" evidence="2">
    <location>
        <begin position="53"/>
        <end position="76"/>
    </location>
</feature>
<evidence type="ECO:0000313" key="3">
    <source>
        <dbReference type="EMBL" id="EFC43565.1"/>
    </source>
</evidence>
<reference evidence="3 4" key="1">
    <citation type="journal article" date="2010" name="Cell">
        <title>The genome of Naegleria gruberi illuminates early eukaryotic versatility.</title>
        <authorList>
            <person name="Fritz-Laylin L.K."/>
            <person name="Prochnik S.E."/>
            <person name="Ginger M.L."/>
            <person name="Dacks J.B."/>
            <person name="Carpenter M.L."/>
            <person name="Field M.C."/>
            <person name="Kuo A."/>
            <person name="Paredez A."/>
            <person name="Chapman J."/>
            <person name="Pham J."/>
            <person name="Shu S."/>
            <person name="Neupane R."/>
            <person name="Cipriano M."/>
            <person name="Mancuso J."/>
            <person name="Tu H."/>
            <person name="Salamov A."/>
            <person name="Lindquist E."/>
            <person name="Shapiro H."/>
            <person name="Lucas S."/>
            <person name="Grigoriev I.V."/>
            <person name="Cande W.Z."/>
            <person name="Fulton C."/>
            <person name="Rokhsar D.S."/>
            <person name="Dawson S.C."/>
        </authorList>
    </citation>
    <scope>NUCLEOTIDE SEQUENCE [LARGE SCALE GENOMIC DNA]</scope>
    <source>
        <strain evidence="3 4">NEG-M</strain>
    </source>
</reference>
<dbReference type="RefSeq" id="XP_002676309.1">
    <property type="nucleotide sequence ID" value="XM_002676263.1"/>
</dbReference>
<dbReference type="InParanoid" id="D2VIB2"/>
<protein>
    <submittedName>
        <fullName evidence="3">Predicted protein</fullName>
    </submittedName>
</protein>
<feature type="transmembrane region" description="Helical" evidence="2">
    <location>
        <begin position="88"/>
        <end position="108"/>
    </location>
</feature>
<evidence type="ECO:0000313" key="4">
    <source>
        <dbReference type="Proteomes" id="UP000006671"/>
    </source>
</evidence>
<keyword evidence="2" id="KW-0812">Transmembrane</keyword>
<proteinExistence type="predicted"/>
<keyword evidence="2" id="KW-1133">Transmembrane helix</keyword>
<gene>
    <name evidence="3" type="ORF">NAEGRDRAFT_68625</name>
</gene>
<feature type="transmembrane region" description="Helical" evidence="2">
    <location>
        <begin position="235"/>
        <end position="256"/>
    </location>
</feature>
<name>D2VIB2_NAEGR</name>
<dbReference type="AlphaFoldDB" id="D2VIB2"/>
<dbReference type="Proteomes" id="UP000006671">
    <property type="component" value="Unassembled WGS sequence"/>
</dbReference>
<dbReference type="EMBL" id="GG738873">
    <property type="protein sequence ID" value="EFC43565.1"/>
    <property type="molecule type" value="Genomic_DNA"/>
</dbReference>
<dbReference type="OrthoDB" id="10319974at2759"/>
<dbReference type="VEuPathDB" id="AmoebaDB:NAEGRDRAFT_68625"/>
<feature type="transmembrane region" description="Helical" evidence="2">
    <location>
        <begin position="276"/>
        <end position="294"/>
    </location>
</feature>
<keyword evidence="2" id="KW-0472">Membrane</keyword>
<keyword evidence="4" id="KW-1185">Reference proteome</keyword>
<dbReference type="OMA" id="QTHEFIA"/>
<accession>D2VIB2</accession>
<evidence type="ECO:0000256" key="1">
    <source>
        <dbReference type="SAM" id="MobiDB-lite"/>
    </source>
</evidence>
<feature type="region of interest" description="Disordered" evidence="1">
    <location>
        <begin position="1"/>
        <end position="25"/>
    </location>
</feature>
<organism evidence="4">
    <name type="scientific">Naegleria gruberi</name>
    <name type="common">Amoeba</name>
    <dbReference type="NCBI Taxonomy" id="5762"/>
    <lineage>
        <taxon>Eukaryota</taxon>
        <taxon>Discoba</taxon>
        <taxon>Heterolobosea</taxon>
        <taxon>Tetramitia</taxon>
        <taxon>Eutetramitia</taxon>
        <taxon>Vahlkampfiidae</taxon>
        <taxon>Naegleria</taxon>
    </lineage>
</organism>
<sequence length="322" mass="36667">MKTLYIRSPTATPPSPTSSPHEQTDSMKQFYDEDEQMEMVETYYQNASVQYKIYSYSVGIVSGLCSLLFLYFAVIGEDFGESIGMERIRLVHTLSSIGLLTLSIRCFYRYTIWKQSTINYLLMNNSTSNFTYNINNINNNNNNNMDNNELILNNSNLSLKSGEEGYNSFTNNNLNNRSNTSAYFATPSTILTDHPMDDGESSNSLSHHSVISTPSQVIENSNNVQVIGNLKIPQILFICLFISILVAAFELLLWTPSMIEHYHLLTQVGAPLGREHFKLAILVFPFVLPIMIVASEYGHFLLNQNFVDIIDLNNHRYKFKKL</sequence>